<evidence type="ECO:0000256" key="6">
    <source>
        <dbReference type="ARBA" id="ARBA00023315"/>
    </source>
</evidence>
<dbReference type="EC" id="2.3.1.20" evidence="4"/>
<dbReference type="EC" id="2.3.1.122" evidence="3"/>
<dbReference type="PROSITE" id="PS51318">
    <property type="entry name" value="TAT"/>
    <property type="match status" value="1"/>
</dbReference>
<accession>A0ABT5GGA8</accession>
<organism evidence="10 11">
    <name type="scientific">Intrasporangium calvum</name>
    <dbReference type="NCBI Taxonomy" id="53358"/>
    <lineage>
        <taxon>Bacteria</taxon>
        <taxon>Bacillati</taxon>
        <taxon>Actinomycetota</taxon>
        <taxon>Actinomycetes</taxon>
        <taxon>Micrococcales</taxon>
        <taxon>Intrasporangiaceae</taxon>
        <taxon>Intrasporangium</taxon>
    </lineage>
</organism>
<comment type="catalytic activity">
    <reaction evidence="8">
        <text>an acyl-CoA + a 1,2-diacyl-sn-glycerol = a triacyl-sn-glycerol + CoA</text>
        <dbReference type="Rhea" id="RHEA:10868"/>
        <dbReference type="ChEBI" id="CHEBI:17815"/>
        <dbReference type="ChEBI" id="CHEBI:57287"/>
        <dbReference type="ChEBI" id="CHEBI:58342"/>
        <dbReference type="ChEBI" id="CHEBI:64615"/>
        <dbReference type="EC" id="2.3.1.20"/>
    </reaction>
</comment>
<dbReference type="RefSeq" id="WP_272461439.1">
    <property type="nucleotide sequence ID" value="NZ_JAPFQL010000020.1"/>
</dbReference>
<evidence type="ECO:0000256" key="8">
    <source>
        <dbReference type="ARBA" id="ARBA00048109"/>
    </source>
</evidence>
<dbReference type="EMBL" id="JAPFQL010000020">
    <property type="protein sequence ID" value="MDC5696865.1"/>
    <property type="molecule type" value="Genomic_DNA"/>
</dbReference>
<comment type="similarity">
    <text evidence="2">Belongs to the mycobacterial A85 antigen family.</text>
</comment>
<evidence type="ECO:0000256" key="5">
    <source>
        <dbReference type="ARBA" id="ARBA00022679"/>
    </source>
</evidence>
<comment type="caution">
    <text evidence="10">The sequence shown here is derived from an EMBL/GenBank/DDBJ whole genome shotgun (WGS) entry which is preliminary data.</text>
</comment>
<dbReference type="Pfam" id="PF00756">
    <property type="entry name" value="Esterase"/>
    <property type="match status" value="1"/>
</dbReference>
<evidence type="ECO:0000256" key="1">
    <source>
        <dbReference type="ARBA" id="ARBA00000697"/>
    </source>
</evidence>
<dbReference type="SUPFAM" id="SSF53474">
    <property type="entry name" value="alpha/beta-Hydrolases"/>
    <property type="match status" value="1"/>
</dbReference>
<keyword evidence="10" id="KW-0378">Hydrolase</keyword>
<dbReference type="InterPro" id="IPR050583">
    <property type="entry name" value="Mycobacterial_A85_antigen"/>
</dbReference>
<keyword evidence="6" id="KW-0012">Acyltransferase</keyword>
<dbReference type="InterPro" id="IPR006311">
    <property type="entry name" value="TAT_signal"/>
</dbReference>
<dbReference type="PANTHER" id="PTHR48098">
    <property type="entry name" value="ENTEROCHELIN ESTERASE-RELATED"/>
    <property type="match status" value="1"/>
</dbReference>
<keyword evidence="11" id="KW-1185">Reference proteome</keyword>
<sequence>MSATRPVDRRSALRAVLLLGCAMTAGVPVTACGARPQGQLSEGELTSRFGLGHVRWRLAMPADQPPRGLVVVLHGYGGDADAAFDLGYADALDATRLAVVSVDGGNRYWHRRRDGTDSGAMVREELIPLALDRCGLPAGARVGLLGWSMGGFGALLLASELGRGRVTGVVAASAALWRTAGETPAGAFDDREDFDRHSILERADRLDGIPIRLDCGRSDPFIAANRALAERLSRVESHFEPGGHDDAWWRARATDEMDWLAALA</sequence>
<feature type="chain" id="PRO_5047334047" description="Acyl-CoA:diacylglycerol acyltransferase" evidence="9">
    <location>
        <begin position="32"/>
        <end position="264"/>
    </location>
</feature>
<proteinExistence type="inferred from homology"/>
<comment type="catalytic activity">
    <reaction evidence="1">
        <text>2 alpha,alpha'-trehalose 6-mycolate = alpha,alpha'-trehalose 6,6'-bismycolate + alpha,alpha-trehalose</text>
        <dbReference type="Rhea" id="RHEA:23472"/>
        <dbReference type="ChEBI" id="CHEBI:16551"/>
        <dbReference type="ChEBI" id="CHEBI:18195"/>
        <dbReference type="ChEBI" id="CHEBI:18234"/>
        <dbReference type="EC" id="2.3.1.122"/>
    </reaction>
</comment>
<evidence type="ECO:0000256" key="4">
    <source>
        <dbReference type="ARBA" id="ARBA00013244"/>
    </source>
</evidence>
<feature type="signal peptide" evidence="9">
    <location>
        <begin position="1"/>
        <end position="31"/>
    </location>
</feature>
<evidence type="ECO:0000256" key="7">
    <source>
        <dbReference type="ARBA" id="ARBA00032572"/>
    </source>
</evidence>
<dbReference type="GO" id="GO:0016787">
    <property type="term" value="F:hydrolase activity"/>
    <property type="evidence" value="ECO:0007669"/>
    <property type="project" value="UniProtKB-KW"/>
</dbReference>
<gene>
    <name evidence="10" type="ORF">OO014_06305</name>
</gene>
<evidence type="ECO:0000256" key="2">
    <source>
        <dbReference type="ARBA" id="ARBA00005874"/>
    </source>
</evidence>
<dbReference type="PANTHER" id="PTHR48098:SF1">
    <property type="entry name" value="DIACYLGLYCEROL ACYLTRANSFERASE_MYCOLYLTRANSFERASE AG85A"/>
    <property type="match status" value="1"/>
</dbReference>
<dbReference type="InterPro" id="IPR029058">
    <property type="entry name" value="AB_hydrolase_fold"/>
</dbReference>
<evidence type="ECO:0000256" key="3">
    <source>
        <dbReference type="ARBA" id="ARBA00012820"/>
    </source>
</evidence>
<dbReference type="Proteomes" id="UP001150259">
    <property type="component" value="Unassembled WGS sequence"/>
</dbReference>
<reference evidence="10 11" key="1">
    <citation type="submission" date="2022-11" db="EMBL/GenBank/DDBJ databases">
        <title>Anaerobic phenanthrene biodegradation by a DNRA strain PheN6.</title>
        <authorList>
            <person name="Zhang Z."/>
        </authorList>
    </citation>
    <scope>NUCLEOTIDE SEQUENCE [LARGE SCALE GENOMIC DNA]</scope>
    <source>
        <strain evidence="10 11">PheN6</strain>
    </source>
</reference>
<dbReference type="Gene3D" id="3.40.50.1820">
    <property type="entry name" value="alpha/beta hydrolase"/>
    <property type="match status" value="1"/>
</dbReference>
<name>A0ABT5GGA8_9MICO</name>
<evidence type="ECO:0000313" key="11">
    <source>
        <dbReference type="Proteomes" id="UP001150259"/>
    </source>
</evidence>
<keyword evidence="5" id="KW-0808">Transferase</keyword>
<evidence type="ECO:0000313" key="10">
    <source>
        <dbReference type="EMBL" id="MDC5696865.1"/>
    </source>
</evidence>
<keyword evidence="9" id="KW-0732">Signal</keyword>
<evidence type="ECO:0000256" key="9">
    <source>
        <dbReference type="SAM" id="SignalP"/>
    </source>
</evidence>
<protein>
    <recommendedName>
        <fullName evidence="7">Acyl-CoA:diacylglycerol acyltransferase</fullName>
        <ecNumber evidence="3">2.3.1.122</ecNumber>
        <ecNumber evidence="4">2.3.1.20</ecNumber>
    </recommendedName>
</protein>
<dbReference type="InterPro" id="IPR000801">
    <property type="entry name" value="Esterase-like"/>
</dbReference>